<keyword evidence="5" id="KW-0963">Cytoplasm</keyword>
<dbReference type="InterPro" id="IPR002194">
    <property type="entry name" value="Chaperonin_TCP-1_CS"/>
</dbReference>
<comment type="caution">
    <text evidence="11">The sequence shown here is derived from an EMBL/GenBank/DDBJ whole genome shotgun (WGS) entry which is preliminary data.</text>
</comment>
<evidence type="ECO:0000256" key="9">
    <source>
        <dbReference type="ARBA" id="ARBA00029602"/>
    </source>
</evidence>
<evidence type="ECO:0000256" key="8">
    <source>
        <dbReference type="ARBA" id="ARBA00023186"/>
    </source>
</evidence>
<comment type="function">
    <text evidence="1">Molecular chaperone; assists the folding of proteins upon ATP hydrolysis.</text>
</comment>
<dbReference type="GO" id="GO:0016887">
    <property type="term" value="F:ATP hydrolysis activity"/>
    <property type="evidence" value="ECO:0007669"/>
    <property type="project" value="InterPro"/>
</dbReference>
<dbReference type="InterPro" id="IPR017998">
    <property type="entry name" value="Chaperone_TCP-1"/>
</dbReference>
<comment type="subunit">
    <text evidence="4">Component of the T-complex protein 1 (TCP1) complex.</text>
</comment>
<keyword evidence="8 10" id="KW-0143">Chaperone</keyword>
<name>A0A433D568_9FUNG</name>
<comment type="similarity">
    <text evidence="3 10">Belongs to the TCP-1 chaperonin family.</text>
</comment>
<dbReference type="InterPro" id="IPR012721">
    <property type="entry name" value="Chap_CCT_theta"/>
</dbReference>
<dbReference type="InterPro" id="IPR027410">
    <property type="entry name" value="TCP-1-like_intermed_sf"/>
</dbReference>
<dbReference type="Gene3D" id="3.50.7.10">
    <property type="entry name" value="GroEL"/>
    <property type="match status" value="1"/>
</dbReference>
<dbReference type="SUPFAM" id="SSF52029">
    <property type="entry name" value="GroEL apical domain-like"/>
    <property type="match status" value="1"/>
</dbReference>
<dbReference type="Proteomes" id="UP000268093">
    <property type="component" value="Unassembled WGS sequence"/>
</dbReference>
<dbReference type="GO" id="GO:0140662">
    <property type="term" value="F:ATP-dependent protein folding chaperone"/>
    <property type="evidence" value="ECO:0007669"/>
    <property type="project" value="InterPro"/>
</dbReference>
<gene>
    <name evidence="11" type="ORF">BC936DRAFT_147481</name>
</gene>
<comment type="subcellular location">
    <subcellularLocation>
        <location evidence="2">Cytoplasm</location>
    </subcellularLocation>
</comment>
<dbReference type="InterPro" id="IPR027413">
    <property type="entry name" value="GROEL-like_equatorial_sf"/>
</dbReference>
<dbReference type="NCBIfam" id="TIGR02346">
    <property type="entry name" value="chap_CCT_theta"/>
    <property type="match status" value="1"/>
</dbReference>
<dbReference type="PROSITE" id="PS00751">
    <property type="entry name" value="TCP1_2"/>
    <property type="match status" value="1"/>
</dbReference>
<dbReference type="CDD" id="cd03341">
    <property type="entry name" value="TCP1_theta"/>
    <property type="match status" value="1"/>
</dbReference>
<evidence type="ECO:0000256" key="4">
    <source>
        <dbReference type="ARBA" id="ARBA00011381"/>
    </source>
</evidence>
<accession>A0A433D568</accession>
<dbReference type="SUPFAM" id="SSF48592">
    <property type="entry name" value="GroEL equatorial domain-like"/>
    <property type="match status" value="1"/>
</dbReference>
<proteinExistence type="inferred from homology"/>
<evidence type="ECO:0000313" key="12">
    <source>
        <dbReference type="Proteomes" id="UP000268093"/>
    </source>
</evidence>
<dbReference type="AlphaFoldDB" id="A0A433D568"/>
<evidence type="ECO:0000256" key="2">
    <source>
        <dbReference type="ARBA" id="ARBA00004496"/>
    </source>
</evidence>
<dbReference type="SUPFAM" id="SSF54849">
    <property type="entry name" value="GroEL-intermediate domain like"/>
    <property type="match status" value="1"/>
</dbReference>
<reference evidence="11 12" key="1">
    <citation type="journal article" date="2018" name="New Phytol.">
        <title>Phylogenomics of Endogonaceae and evolution of mycorrhizas within Mucoromycota.</title>
        <authorList>
            <person name="Chang Y."/>
            <person name="Desiro A."/>
            <person name="Na H."/>
            <person name="Sandor L."/>
            <person name="Lipzen A."/>
            <person name="Clum A."/>
            <person name="Barry K."/>
            <person name="Grigoriev I.V."/>
            <person name="Martin F.M."/>
            <person name="Stajich J.E."/>
            <person name="Smith M.E."/>
            <person name="Bonito G."/>
            <person name="Spatafora J.W."/>
        </authorList>
    </citation>
    <scope>NUCLEOTIDE SEQUENCE [LARGE SCALE GENOMIC DNA]</scope>
    <source>
        <strain evidence="11 12">GMNB39</strain>
    </source>
</reference>
<dbReference type="GO" id="GO:0005524">
    <property type="term" value="F:ATP binding"/>
    <property type="evidence" value="ECO:0007669"/>
    <property type="project" value="UniProtKB-KW"/>
</dbReference>
<evidence type="ECO:0000256" key="3">
    <source>
        <dbReference type="ARBA" id="ARBA00008020"/>
    </source>
</evidence>
<evidence type="ECO:0000256" key="5">
    <source>
        <dbReference type="ARBA" id="ARBA00022490"/>
    </source>
</evidence>
<evidence type="ECO:0000256" key="6">
    <source>
        <dbReference type="ARBA" id="ARBA00022741"/>
    </source>
</evidence>
<keyword evidence="12" id="KW-1185">Reference proteome</keyword>
<dbReference type="OrthoDB" id="1748577at2759"/>
<dbReference type="GO" id="GO:0051082">
    <property type="term" value="F:unfolded protein binding"/>
    <property type="evidence" value="ECO:0007669"/>
    <property type="project" value="InterPro"/>
</dbReference>
<dbReference type="GO" id="GO:0005832">
    <property type="term" value="C:chaperonin-containing T-complex"/>
    <property type="evidence" value="ECO:0007669"/>
    <property type="project" value="UniProtKB-ARBA"/>
</dbReference>
<evidence type="ECO:0000313" key="11">
    <source>
        <dbReference type="EMBL" id="RUP45988.1"/>
    </source>
</evidence>
<keyword evidence="7 10" id="KW-0067">ATP-binding</keyword>
<dbReference type="FunFam" id="3.50.7.10:FF:000008">
    <property type="entry name" value="T-complex protein 1 subunit theta"/>
    <property type="match status" value="1"/>
</dbReference>
<dbReference type="PANTHER" id="PTHR11353">
    <property type="entry name" value="CHAPERONIN"/>
    <property type="match status" value="1"/>
</dbReference>
<dbReference type="Gene3D" id="1.10.560.10">
    <property type="entry name" value="GroEL-like equatorial domain"/>
    <property type="match status" value="2"/>
</dbReference>
<evidence type="ECO:0000256" key="7">
    <source>
        <dbReference type="ARBA" id="ARBA00022840"/>
    </source>
</evidence>
<dbReference type="PRINTS" id="PR00304">
    <property type="entry name" value="TCOMPLEXTCP1"/>
</dbReference>
<sequence length="641" mass="70645">MALRVPKSTLPQLFKEGYKFSQGVDEAVLRNIEAVHELAEIVRTSLGPNGRNKMVINHLEKLFVTNDAATIIRELEVVHPAAKLLVMASQQQEAEVGDATNFVVVFAGELLQNAEYLLRMGLHPSEIVQGYELAREKTLEILEGVYTIPSMNLSYDIFRAAFPILILPRPIPYLFMMALLSTELAVDKITDLKSRDQLLKPVRTAIAAKQFGHEELLSNLVIEAVLSIMPKNPKDFNVDNVRVVKIMGSSVHESRVVRGMVFGREPEVACVAAIYPKHQNICPKFNIIDYPIGVIHRAEKAKVGIFTCPLDIAQTETKGTVLIHNAAEMLNFTKGEESHMEKIFKELADSGVKVVVTGGGVGELALHYLNRFDILVVKVLSKFDLRRLCRVTGATALARLGAPTPEEMGFCDVIETIEIGGDRVTVFRQEDEKSRTVTIVLRGATSNHLDDIERAVDDGVNVVKAVTKDGRLVPGAGATEMELNKRLLAVGERTPGLNQHSIKKFAEALEVIPRTLAENAGLDATEVLSKLYAAHYKEEDGGMAVGVDVEVRFFKGFVMSTSVVSRFAMTNLLSSFNLKNETDGTQDAVKAGIYDVLTAKYWGIKYATDAALTILRVDQIIMSKPAGGPKPPKNQQNWDED</sequence>
<dbReference type="Pfam" id="PF00118">
    <property type="entry name" value="Cpn60_TCP1"/>
    <property type="match status" value="2"/>
</dbReference>
<dbReference type="Gene3D" id="3.30.260.10">
    <property type="entry name" value="TCP-1-like chaperonin intermediate domain"/>
    <property type="match status" value="1"/>
</dbReference>
<dbReference type="PROSITE" id="PS00750">
    <property type="entry name" value="TCP1_1"/>
    <property type="match status" value="1"/>
</dbReference>
<dbReference type="EMBL" id="RBNI01006491">
    <property type="protein sequence ID" value="RUP45988.1"/>
    <property type="molecule type" value="Genomic_DNA"/>
</dbReference>
<dbReference type="InterPro" id="IPR002423">
    <property type="entry name" value="Cpn60/GroEL/TCP-1"/>
</dbReference>
<organism evidence="11 12">
    <name type="scientific">Jimgerdemannia flammicorona</name>
    <dbReference type="NCBI Taxonomy" id="994334"/>
    <lineage>
        <taxon>Eukaryota</taxon>
        <taxon>Fungi</taxon>
        <taxon>Fungi incertae sedis</taxon>
        <taxon>Mucoromycota</taxon>
        <taxon>Mucoromycotina</taxon>
        <taxon>Endogonomycetes</taxon>
        <taxon>Endogonales</taxon>
        <taxon>Endogonaceae</taxon>
        <taxon>Jimgerdemannia</taxon>
    </lineage>
</organism>
<dbReference type="InterPro" id="IPR027409">
    <property type="entry name" value="GroEL-like_apical_dom_sf"/>
</dbReference>
<protein>
    <recommendedName>
        <fullName evidence="9">CCT-theta</fullName>
    </recommendedName>
</protein>
<evidence type="ECO:0000256" key="10">
    <source>
        <dbReference type="RuleBase" id="RU004187"/>
    </source>
</evidence>
<evidence type="ECO:0000256" key="1">
    <source>
        <dbReference type="ARBA" id="ARBA00002912"/>
    </source>
</evidence>
<keyword evidence="6 10" id="KW-0547">Nucleotide-binding</keyword>